<dbReference type="EMBL" id="CM044703">
    <property type="protein sequence ID" value="KAI5672860.1"/>
    <property type="molecule type" value="Genomic_DNA"/>
</dbReference>
<evidence type="ECO:0000313" key="2">
    <source>
        <dbReference type="Proteomes" id="UP001060085"/>
    </source>
</evidence>
<evidence type="ECO:0000313" key="1">
    <source>
        <dbReference type="EMBL" id="KAI5672860.1"/>
    </source>
</evidence>
<keyword evidence="2" id="KW-1185">Reference proteome</keyword>
<organism evidence="1 2">
    <name type="scientific">Catharanthus roseus</name>
    <name type="common">Madagascar periwinkle</name>
    <name type="synonym">Vinca rosea</name>
    <dbReference type="NCBI Taxonomy" id="4058"/>
    <lineage>
        <taxon>Eukaryota</taxon>
        <taxon>Viridiplantae</taxon>
        <taxon>Streptophyta</taxon>
        <taxon>Embryophyta</taxon>
        <taxon>Tracheophyta</taxon>
        <taxon>Spermatophyta</taxon>
        <taxon>Magnoliopsida</taxon>
        <taxon>eudicotyledons</taxon>
        <taxon>Gunneridae</taxon>
        <taxon>Pentapetalae</taxon>
        <taxon>asterids</taxon>
        <taxon>lamiids</taxon>
        <taxon>Gentianales</taxon>
        <taxon>Apocynaceae</taxon>
        <taxon>Rauvolfioideae</taxon>
        <taxon>Vinceae</taxon>
        <taxon>Catharanthinae</taxon>
        <taxon>Catharanthus</taxon>
    </lineage>
</organism>
<name>A0ACC0BJH4_CATRO</name>
<accession>A0ACC0BJH4</accession>
<proteinExistence type="predicted"/>
<sequence length="398" mass="45234">MLPCCNLCLYIYIYISPICLTLIILLLYRLLFLKHTYLGRVICIPGQPLALEVCLDWSRASREAETHLTKDILRVGQNPTADGRSTLLSAVGRLTLSSIGGRSLPKIVGSTLSLVVGPLVMANVENSSPGARKGCCAPRRMKMEMKTGENGAKTMKTEPSAKRQPTYRARFLDSRTEDIISRLRSSTWRFKRRDWKTLGTSIAASIFNPKLSFPLHINRKVSELKKEEQSRATNWGLSWGEKRFSSKASWTLEWMDLTNSTSSFHPSSRHEYCKKRSRTEQQAHSSRKATFQRTTVKRMLQRIHGDANSFIFFDNLVPETLTNWGGIRGHKALKKQYKASMRRLLSFVFGSSSGKRGCGMIRDKYKNVEIFQVPITRLMARKIEGKDKGMVALFEKNL</sequence>
<protein>
    <submittedName>
        <fullName evidence="1">Uncharacterized protein</fullName>
    </submittedName>
</protein>
<reference evidence="2" key="1">
    <citation type="journal article" date="2023" name="Nat. Plants">
        <title>Single-cell RNA sequencing provides a high-resolution roadmap for understanding the multicellular compartmentation of specialized metabolism.</title>
        <authorList>
            <person name="Sun S."/>
            <person name="Shen X."/>
            <person name="Li Y."/>
            <person name="Li Y."/>
            <person name="Wang S."/>
            <person name="Li R."/>
            <person name="Zhang H."/>
            <person name="Shen G."/>
            <person name="Guo B."/>
            <person name="Wei J."/>
            <person name="Xu J."/>
            <person name="St-Pierre B."/>
            <person name="Chen S."/>
            <person name="Sun C."/>
        </authorList>
    </citation>
    <scope>NUCLEOTIDE SEQUENCE [LARGE SCALE GENOMIC DNA]</scope>
</reference>
<gene>
    <name evidence="1" type="ORF">M9H77_13224</name>
</gene>
<comment type="caution">
    <text evidence="1">The sequence shown here is derived from an EMBL/GenBank/DDBJ whole genome shotgun (WGS) entry which is preliminary data.</text>
</comment>
<dbReference type="Proteomes" id="UP001060085">
    <property type="component" value="Linkage Group LG03"/>
</dbReference>